<evidence type="ECO:0000256" key="1">
    <source>
        <dbReference type="SAM" id="Phobius"/>
    </source>
</evidence>
<keyword evidence="1" id="KW-1133">Transmembrane helix</keyword>
<organism evidence="2">
    <name type="scientific">Arundo donax</name>
    <name type="common">Giant reed</name>
    <name type="synonym">Donax arundinaceus</name>
    <dbReference type="NCBI Taxonomy" id="35708"/>
    <lineage>
        <taxon>Eukaryota</taxon>
        <taxon>Viridiplantae</taxon>
        <taxon>Streptophyta</taxon>
        <taxon>Embryophyta</taxon>
        <taxon>Tracheophyta</taxon>
        <taxon>Spermatophyta</taxon>
        <taxon>Magnoliopsida</taxon>
        <taxon>Liliopsida</taxon>
        <taxon>Poales</taxon>
        <taxon>Poaceae</taxon>
        <taxon>PACMAD clade</taxon>
        <taxon>Arundinoideae</taxon>
        <taxon>Arundineae</taxon>
        <taxon>Arundo</taxon>
    </lineage>
</organism>
<protein>
    <submittedName>
        <fullName evidence="2">Uncharacterized protein</fullName>
    </submittedName>
</protein>
<proteinExistence type="predicted"/>
<reference evidence="2" key="2">
    <citation type="journal article" date="2015" name="Data Brief">
        <title>Shoot transcriptome of the giant reed, Arundo donax.</title>
        <authorList>
            <person name="Barrero R.A."/>
            <person name="Guerrero F.D."/>
            <person name="Moolhuijzen P."/>
            <person name="Goolsby J.A."/>
            <person name="Tidwell J."/>
            <person name="Bellgard S.E."/>
            <person name="Bellgard M.I."/>
        </authorList>
    </citation>
    <scope>NUCLEOTIDE SEQUENCE</scope>
    <source>
        <tissue evidence="2">Shoot tissue taken approximately 20 cm above the soil surface</tissue>
    </source>
</reference>
<dbReference type="AlphaFoldDB" id="A0A0A9EWK0"/>
<dbReference type="EMBL" id="GBRH01195640">
    <property type="protein sequence ID" value="JAE02256.1"/>
    <property type="molecule type" value="Transcribed_RNA"/>
</dbReference>
<feature type="transmembrane region" description="Helical" evidence="1">
    <location>
        <begin position="6"/>
        <end position="25"/>
    </location>
</feature>
<keyword evidence="1" id="KW-0472">Membrane</keyword>
<accession>A0A0A9EWK0</accession>
<evidence type="ECO:0000313" key="2">
    <source>
        <dbReference type="EMBL" id="JAE02256.1"/>
    </source>
</evidence>
<sequence length="33" mass="3734">MYLPLVLVLVRISCGVFLFSSAYTIEISRTPMI</sequence>
<name>A0A0A9EWK0_ARUDO</name>
<keyword evidence="1" id="KW-0812">Transmembrane</keyword>
<reference evidence="2" key="1">
    <citation type="submission" date="2014-09" db="EMBL/GenBank/DDBJ databases">
        <authorList>
            <person name="Magalhaes I.L.F."/>
            <person name="Oliveira U."/>
            <person name="Santos F.R."/>
            <person name="Vidigal T.H.D.A."/>
            <person name="Brescovit A.D."/>
            <person name="Santos A.J."/>
        </authorList>
    </citation>
    <scope>NUCLEOTIDE SEQUENCE</scope>
    <source>
        <tissue evidence="2">Shoot tissue taken approximately 20 cm above the soil surface</tissue>
    </source>
</reference>